<evidence type="ECO:0000313" key="2">
    <source>
        <dbReference type="Proteomes" id="UP000230750"/>
    </source>
</evidence>
<name>A0A2G8JQR5_STIJA</name>
<keyword evidence="2" id="KW-1185">Reference proteome</keyword>
<evidence type="ECO:0008006" key="3">
    <source>
        <dbReference type="Google" id="ProtNLM"/>
    </source>
</evidence>
<protein>
    <recommendedName>
        <fullName evidence="3">Endonuclease-reverse transcriptase</fullName>
    </recommendedName>
</protein>
<reference evidence="1 2" key="1">
    <citation type="journal article" date="2017" name="PLoS Biol.">
        <title>The sea cucumber genome provides insights into morphological evolution and visceral regeneration.</title>
        <authorList>
            <person name="Zhang X."/>
            <person name="Sun L."/>
            <person name="Yuan J."/>
            <person name="Sun Y."/>
            <person name="Gao Y."/>
            <person name="Zhang L."/>
            <person name="Li S."/>
            <person name="Dai H."/>
            <person name="Hamel J.F."/>
            <person name="Liu C."/>
            <person name="Yu Y."/>
            <person name="Liu S."/>
            <person name="Lin W."/>
            <person name="Guo K."/>
            <person name="Jin S."/>
            <person name="Xu P."/>
            <person name="Storey K.B."/>
            <person name="Huan P."/>
            <person name="Zhang T."/>
            <person name="Zhou Y."/>
            <person name="Zhang J."/>
            <person name="Lin C."/>
            <person name="Li X."/>
            <person name="Xing L."/>
            <person name="Huo D."/>
            <person name="Sun M."/>
            <person name="Wang L."/>
            <person name="Mercier A."/>
            <person name="Li F."/>
            <person name="Yang H."/>
            <person name="Xiang J."/>
        </authorList>
    </citation>
    <scope>NUCLEOTIDE SEQUENCE [LARGE SCALE GENOMIC DNA]</scope>
    <source>
        <strain evidence="1">Shaxun</strain>
        <tissue evidence="1">Muscle</tissue>
    </source>
</reference>
<dbReference type="PANTHER" id="PTHR47027:SF20">
    <property type="entry name" value="REVERSE TRANSCRIPTASE-LIKE PROTEIN WITH RNA-DIRECTED DNA POLYMERASE DOMAIN"/>
    <property type="match status" value="1"/>
</dbReference>
<comment type="caution">
    <text evidence="1">The sequence shown here is derived from an EMBL/GenBank/DDBJ whole genome shotgun (WGS) entry which is preliminary data.</text>
</comment>
<dbReference type="AlphaFoldDB" id="A0A2G8JQR5"/>
<dbReference type="PANTHER" id="PTHR47027">
    <property type="entry name" value="REVERSE TRANSCRIPTASE DOMAIN-CONTAINING PROTEIN"/>
    <property type="match status" value="1"/>
</dbReference>
<accession>A0A2G8JQR5</accession>
<gene>
    <name evidence="1" type="ORF">BSL78_25071</name>
</gene>
<dbReference type="EMBL" id="MRZV01001405">
    <property type="protein sequence ID" value="PIK38096.1"/>
    <property type="molecule type" value="Genomic_DNA"/>
</dbReference>
<sequence>MARLSARVWENRMLTTNTKMQVYQACVLRTLLYGSEAWTLYSHQECRLNTFHLRSLRKILGIKWQDQIPNSSVLELAGIQSMYAILSQRRLRWLGHVRRMDDGRIPKDILYGELATGSRRTGRPILRYKDTCKRDMKSGCIDPTNWEALAADRSKWRAAVRTAVSHREEQRGEQWEEKRKRRHHRGIPLLDNSTSFSGFTCSSCNRACGSRIGLFSHSKRKVWKNGLNSKRVGLP</sequence>
<dbReference type="OrthoDB" id="410404at2759"/>
<evidence type="ECO:0000313" key="1">
    <source>
        <dbReference type="EMBL" id="PIK38096.1"/>
    </source>
</evidence>
<dbReference type="STRING" id="307972.A0A2G8JQR5"/>
<proteinExistence type="predicted"/>
<dbReference type="Proteomes" id="UP000230750">
    <property type="component" value="Unassembled WGS sequence"/>
</dbReference>
<organism evidence="1 2">
    <name type="scientific">Stichopus japonicus</name>
    <name type="common">Sea cucumber</name>
    <dbReference type="NCBI Taxonomy" id="307972"/>
    <lineage>
        <taxon>Eukaryota</taxon>
        <taxon>Metazoa</taxon>
        <taxon>Echinodermata</taxon>
        <taxon>Eleutherozoa</taxon>
        <taxon>Echinozoa</taxon>
        <taxon>Holothuroidea</taxon>
        <taxon>Aspidochirotacea</taxon>
        <taxon>Aspidochirotida</taxon>
        <taxon>Stichopodidae</taxon>
        <taxon>Apostichopus</taxon>
    </lineage>
</organism>